<reference evidence="7" key="2">
    <citation type="submission" date="2025-08" db="UniProtKB">
        <authorList>
            <consortium name="Ensembl"/>
        </authorList>
    </citation>
    <scope>IDENTIFICATION</scope>
</reference>
<keyword evidence="5" id="KW-0044">Antibiotic</keyword>
<dbReference type="Proteomes" id="UP000472267">
    <property type="component" value="Chromosome 15"/>
</dbReference>
<keyword evidence="6" id="KW-0812">Transmembrane</keyword>
<name>A0A672F7C1_SALFA</name>
<reference evidence="7" key="1">
    <citation type="submission" date="2019-06" db="EMBL/GenBank/DDBJ databases">
        <authorList>
            <consortium name="Wellcome Sanger Institute Data Sharing"/>
        </authorList>
    </citation>
    <scope>NUCLEOTIDE SEQUENCE [LARGE SCALE GENOMIC DNA]</scope>
</reference>
<evidence type="ECO:0000256" key="5">
    <source>
        <dbReference type="ARBA" id="ARBA00023022"/>
    </source>
</evidence>
<sequence>MRGSAALNPSTLQHHQSLPSLSWKVRAEPSRLLRGLQRETAALSPARMKCAALFLVLFMVVLMAQPGECFFGMIIHGLIHVGKAIHSLIKRRHGLDDQLVELQLDRRSVEYRPGRPGLA</sequence>
<keyword evidence="8" id="KW-1185">Reference proteome</keyword>
<protein>
    <submittedName>
        <fullName evidence="7">Uncharacterized protein</fullName>
    </submittedName>
</protein>
<evidence type="ECO:0000256" key="2">
    <source>
        <dbReference type="ARBA" id="ARBA00007419"/>
    </source>
</evidence>
<accession>A0A672F7C1</accession>
<keyword evidence="6" id="KW-1133">Transmembrane helix</keyword>
<dbReference type="Pfam" id="PF08107">
    <property type="entry name" value="Antimicrobial12"/>
    <property type="match status" value="1"/>
</dbReference>
<dbReference type="GO" id="GO:0042742">
    <property type="term" value="P:defense response to bacterium"/>
    <property type="evidence" value="ECO:0007669"/>
    <property type="project" value="UniProtKB-KW"/>
</dbReference>
<comment type="similarity">
    <text evidence="2">Belongs to the pleurocidin family.</text>
</comment>
<evidence type="ECO:0000256" key="6">
    <source>
        <dbReference type="SAM" id="Phobius"/>
    </source>
</evidence>
<evidence type="ECO:0000313" key="7">
    <source>
        <dbReference type="Ensembl" id="ENSSFAP00005001968.1"/>
    </source>
</evidence>
<dbReference type="GO" id="GO:0005576">
    <property type="term" value="C:extracellular region"/>
    <property type="evidence" value="ECO:0007669"/>
    <property type="project" value="UniProtKB-SubCell"/>
</dbReference>
<organism evidence="7 8">
    <name type="scientific">Salarias fasciatus</name>
    <name type="common">Jewelled blenny</name>
    <name type="synonym">Blennius fasciatus</name>
    <dbReference type="NCBI Taxonomy" id="181472"/>
    <lineage>
        <taxon>Eukaryota</taxon>
        <taxon>Metazoa</taxon>
        <taxon>Chordata</taxon>
        <taxon>Craniata</taxon>
        <taxon>Vertebrata</taxon>
        <taxon>Euteleostomi</taxon>
        <taxon>Actinopterygii</taxon>
        <taxon>Neopterygii</taxon>
        <taxon>Teleostei</taxon>
        <taxon>Neoteleostei</taxon>
        <taxon>Acanthomorphata</taxon>
        <taxon>Ovalentaria</taxon>
        <taxon>Blenniimorphae</taxon>
        <taxon>Blenniiformes</taxon>
        <taxon>Blennioidei</taxon>
        <taxon>Blenniidae</taxon>
        <taxon>Salariinae</taxon>
        <taxon>Salarias</taxon>
    </lineage>
</organism>
<evidence type="ECO:0000256" key="4">
    <source>
        <dbReference type="ARBA" id="ARBA00022529"/>
    </source>
</evidence>
<keyword evidence="4" id="KW-0929">Antimicrobial</keyword>
<evidence type="ECO:0000256" key="1">
    <source>
        <dbReference type="ARBA" id="ARBA00004613"/>
    </source>
</evidence>
<dbReference type="InParanoid" id="A0A672F7C1"/>
<evidence type="ECO:0000313" key="8">
    <source>
        <dbReference type="Proteomes" id="UP000472267"/>
    </source>
</evidence>
<reference evidence="7" key="3">
    <citation type="submission" date="2025-09" db="UniProtKB">
        <authorList>
            <consortium name="Ensembl"/>
        </authorList>
    </citation>
    <scope>IDENTIFICATION</scope>
</reference>
<dbReference type="Ensembl" id="ENSSFAT00005002079.1">
    <property type="protein sequence ID" value="ENSSFAP00005001968.1"/>
    <property type="gene ID" value="ENSSFAG00005001309.1"/>
</dbReference>
<dbReference type="InterPro" id="IPR012515">
    <property type="entry name" value="Antimicrobial12"/>
</dbReference>
<comment type="subcellular location">
    <subcellularLocation>
        <location evidence="1">Secreted</location>
    </subcellularLocation>
</comment>
<evidence type="ECO:0000256" key="3">
    <source>
        <dbReference type="ARBA" id="ARBA00022525"/>
    </source>
</evidence>
<dbReference type="AlphaFoldDB" id="A0A672F7C1"/>
<keyword evidence="3" id="KW-0964">Secreted</keyword>
<proteinExistence type="inferred from homology"/>
<feature type="transmembrane region" description="Helical" evidence="6">
    <location>
        <begin position="46"/>
        <end position="64"/>
    </location>
</feature>
<keyword evidence="6" id="KW-0472">Membrane</keyword>